<dbReference type="EMBL" id="JAGYPM010000001">
    <property type="protein sequence ID" value="MBS4189021.1"/>
    <property type="molecule type" value="Genomic_DNA"/>
</dbReference>
<comment type="caution">
    <text evidence="1">The sequence shown here is derived from an EMBL/GenBank/DDBJ whole genome shotgun (WGS) entry which is preliminary data.</text>
</comment>
<proteinExistence type="predicted"/>
<name>A0ABS5NN72_9BACI</name>
<protein>
    <submittedName>
        <fullName evidence="1">Uncharacterized protein</fullName>
    </submittedName>
</protein>
<evidence type="ECO:0000313" key="2">
    <source>
        <dbReference type="Proteomes" id="UP000681027"/>
    </source>
</evidence>
<gene>
    <name evidence="1" type="ORF">KHA94_02170</name>
</gene>
<dbReference type="RefSeq" id="WP_213100504.1">
    <property type="nucleotide sequence ID" value="NZ_JAGYPM010000001.1"/>
</dbReference>
<reference evidence="1 2" key="1">
    <citation type="submission" date="2021-05" db="EMBL/GenBank/DDBJ databases">
        <title>Novel Bacillus species.</title>
        <authorList>
            <person name="Liu G."/>
        </authorList>
    </citation>
    <scope>NUCLEOTIDE SEQUENCE [LARGE SCALE GENOMIC DNA]</scope>
    <source>
        <strain evidence="1 2">FJAT-49705</strain>
    </source>
</reference>
<organism evidence="1 2">
    <name type="scientific">Cytobacillus citreus</name>
    <dbReference type="NCBI Taxonomy" id="2833586"/>
    <lineage>
        <taxon>Bacteria</taxon>
        <taxon>Bacillati</taxon>
        <taxon>Bacillota</taxon>
        <taxon>Bacilli</taxon>
        <taxon>Bacillales</taxon>
        <taxon>Bacillaceae</taxon>
        <taxon>Cytobacillus</taxon>
    </lineage>
</organism>
<dbReference type="Proteomes" id="UP000681027">
    <property type="component" value="Unassembled WGS sequence"/>
</dbReference>
<sequence>MNRIEMIGMDDINFIYERVRYGTGSWTADEEELIKQKIQHKKMELKEINKELKKLK</sequence>
<accession>A0ABS5NN72</accession>
<keyword evidence="2" id="KW-1185">Reference proteome</keyword>
<evidence type="ECO:0000313" key="1">
    <source>
        <dbReference type="EMBL" id="MBS4189021.1"/>
    </source>
</evidence>